<protein>
    <recommendedName>
        <fullName evidence="4">Cadherin domain-containing protein</fullName>
    </recommendedName>
</protein>
<reference evidence="5 6" key="1">
    <citation type="submission" date="2016-03" db="EMBL/GenBank/DDBJ databases">
        <title>Draft Genome Sequence of the Strain BR 10245 (Bradyrhizobium sp.) isolated from nodules of Centrolobium paraense.</title>
        <authorList>
            <person name="Simoes-Araujo J.L.Sr."/>
            <person name="Barauna A.C."/>
            <person name="Silva K."/>
            <person name="Zilli J.E."/>
        </authorList>
    </citation>
    <scope>NUCLEOTIDE SEQUENCE [LARGE SCALE GENOMIC DNA]</scope>
    <source>
        <strain evidence="5 6">BR 10245</strain>
    </source>
</reference>
<dbReference type="SUPFAM" id="SSF49313">
    <property type="entry name" value="Cadherin-like"/>
    <property type="match status" value="1"/>
</dbReference>
<dbReference type="InterPro" id="IPR018511">
    <property type="entry name" value="Hemolysin-typ_Ca-bd_CS"/>
</dbReference>
<dbReference type="InterPro" id="IPR011049">
    <property type="entry name" value="Serralysin-like_metalloprot_C"/>
</dbReference>
<dbReference type="SMART" id="SM00112">
    <property type="entry name" value="CA"/>
    <property type="match status" value="1"/>
</dbReference>
<comment type="subcellular location">
    <subcellularLocation>
        <location evidence="1">Secreted</location>
    </subcellularLocation>
</comment>
<proteinExistence type="predicted"/>
<dbReference type="InterPro" id="IPR001343">
    <property type="entry name" value="Hemolysn_Ca-bd"/>
</dbReference>
<dbReference type="Pfam" id="PF00353">
    <property type="entry name" value="HemolysinCabind"/>
    <property type="match status" value="15"/>
</dbReference>
<dbReference type="InterPro" id="IPR015919">
    <property type="entry name" value="Cadherin-like_sf"/>
</dbReference>
<dbReference type="InterPro" id="IPR002126">
    <property type="entry name" value="Cadherin-like_dom"/>
</dbReference>
<dbReference type="PROSITE" id="PS50268">
    <property type="entry name" value="CADHERIN_2"/>
    <property type="match status" value="1"/>
</dbReference>
<dbReference type="Pfam" id="PF06594">
    <property type="entry name" value="HCBP_related"/>
    <property type="match status" value="10"/>
</dbReference>
<dbReference type="CDD" id="cd11304">
    <property type="entry name" value="Cadherin_repeat"/>
    <property type="match status" value="1"/>
</dbReference>
<keyword evidence="6" id="KW-1185">Reference proteome</keyword>
<dbReference type="GO" id="GO:0005509">
    <property type="term" value="F:calcium ion binding"/>
    <property type="evidence" value="ECO:0007669"/>
    <property type="project" value="InterPro"/>
</dbReference>
<evidence type="ECO:0000313" key="5">
    <source>
        <dbReference type="EMBL" id="OAF14276.1"/>
    </source>
</evidence>
<keyword evidence="2" id="KW-0964">Secreted</keyword>
<sequence length="3181" mass="332425">MDAIDDAAERAVATAIVDKTAFLGTIGAEGINGTSAQDVLIGGGGGDLLSGGGGSDIYVYNKQDGNLWIRDDGATTDTDRLVLTDLNSTDVTFDRIGDDLLMRITTTGKTVLVESFFAGLGIDVLRFADGTEWDRTQLKNSSIYRGDGHNNSIADSGSDDVIRGAKGDDYIRISEGSDTILYSKGDGYDVVHDTSGQVSERDTFVLTDLNPGDVELSRVGSHLLLKIKATGEYVDFDNFFPTNTGDWATSGRNIDVLKFADGTTWNRAQIQQQAWYRGTDRLDSITGSELNDTIYGGKGDDILQGWTGSDTYVWKKGDGNDEISDFSSKIGDPNNADIDTLWLQDVSAGEVSYSYQGGTLLIIINTTGEIIRVNDFFSGVDSLLDGNAGNWVGIDQIKFQDGSVIDRAQITYNAGRDYLGWDPVVVTMVEQGLIIWQTFWDEFGHEGNIVAGASPGIDDIWNASSYGGLGGTLGTPDALQPNPFHGGGKNILNGANGVDILAGGGDQDVLHGWGGNDVLYGDDVGPSPGGGNDVIYGDDGDDIIYGGGGSDYLDGWVGNDYLSGGDGKDYISGGPGDDILVGGKGDDVFNGWSVGGNDTYIYAKGDGNDLIVEDNSPPDTDVLILTDLTSDEVELSQSVDDLLIKIKATGEVITVAGHFANRYGGNNTAGIGLEYIRFQDVQWDRAQIQQHAWFRGTDGRDILDGQSTLSNLQLNETFDAGKGNDIIYSGRGGDTFIYASGDGNDIINDGSWRSALDPNDTLKFTDLNASDIQLMRSGTDLLVKVLATGEVITVVSQFTSGQVDTGAGIELIQFANGEQWNRFQIQQNAWYRGTDGVDLIDARESRWNDTIEAGKGDDIIFTGTQSASGSDTFVYSKGDGNDTIYENTWRSFSSTETDVLFLKDIQSSEVNLTRSGGDLLVHILPTNETITIVGQFGDNTDTPDSGVEYIRFANGDQWSRSTIYSIATSNAPFFVGTSGNDVLTGSSASQNFYGEAGDDRIDGQGGSDLLYGGLGNDTLVLSVSAPGDVATVNGGVGTDTLDLNGFGAAVWVDLVTTGAEMRTTGQSDLASGTWRDMAQVEQVENITGTAFSDQIAGDAGNNVIVGGAGNDVIDARSGDDTVSGGSGDDTLTGGMGNDKLDGGAGADILNGGLDRDTLIGGAGNDVLTGGAGGDVFVIGVGDGSDTITDFAAGSGTDHDVVRFDRAMFADFASVIAAAAQSGSDVVIALGNGDSLTLQNVDLAALTANNFEFRRIGNEAPTGIAVTGGSVQENAVAGTVVATLAAVDAGDAGAHTFSIVGTDDLFEIVGNQIRVKAGAVVDFETQSQHSLTVKAVDDDGMVVTSTIVIGITDQAEIVAGTSGNDVLTGEAGSDILVGGAGNDLLNGGGGSDEYRYNSGDGSDRIVDSGGSADTDRLVFGSGIDPATITVGRSSADNSDVVLRLANGETIVLQDQLSATPGSGLEQVSFADGTVWSRSDILNRLDTHLFIGGAGSETLVGSGTADVFVAGAGSETLMGYGGSDTYRVGEGAGNLTISEDAEDGTDRLELTGLNASDVTFIQRGVDLIVKNKANGHITTITNQFGFAPTGVEQVAFADGTVWDKTQIASHVVLPNAAGNYTIVGTSGDDTFQPGPGNDLIEGGAGSDTVIYAFGDGSDTISDGYNSASQVDVLKLVDLRPGDVVFSKQGENLTIAIPSAGDVITVQGQFTSANEYWGLEQIQFSDGTVWDRAAIAAAAWIRGSAAAETLNGSVDPDTIDGGAGADTLSGGDGGDTYIYHAGSGNDVIYESSAGSGTDTLKLVGLNPTDVTFSQAGNDLLMRVTASGEVLTVKDQFDGVSGIERVVFANGSSWTRTELLYNLSGAGVFFFHPGDGQLTLDSSVGVVRMDAAIAPGDVILQANGSDLIVKLRNSADSMTMRADLATNTWGVSSILHQLIFSDGSVLDIGRPAAGLGQPITFTWLGNTANFNITGSTYGTNVYEATLGGKFNFVDSSAAGGTNIVKFDKGAQNVAVQVNGYSGSFELGPQISAQDVYWQSNQYGDLILKIRGDDADSMNAWGDMKVVNGAITSAIKTVKFADGTVLDMSHGPTAFTWLGNTSNFDITGTTFGTNVYEATVGGRFTFADSSAVGGTNLVKFDKGAQALNVRANNISGSIELGPQIALQDVYWQTNQYGDLILRLRGDTTNSINIWGDMQLANGVVTSAIKTVKFSDGTVLDMSHGPSTFTWIGSAAGYTLTGTNLGTNVYEVTAGGKVNFADSGAAGGINVVKFDKGGQAVNVQVNGYSGNLELGSHIAASEVYWQSNGYGDLIMRLRGDDADSINFWGDLRVTNGSLTSTIKNVKFSDGTVVDMSHGPSNFTWLGNTSNFTLTGTTFGTNIYEVTAANGKINFADASAVGGINIVRFDKGDLALNVQANNFNGSLELGPQISAQDVYWQSNGYGDLILRLRGDDADSINVWGDLHVVNGALTSAIKTVKFSDGTVLDMSHGPSNFTWLGNTANFTLTGTTFGTNIYEVTAANGKINFADASAVGGINIVRFDKGDQALNVQANNFTGNLELGPNILAQDVYWQTNGYGDLLLKLRGDDADSINVWGDLHVTNGVVTSAIKNVKFSDGTVLDMTQGPSAFTWIGTANNYNLVGSNMRSNVFEIAQGNGAITFGNAGGGGDGNNTIRYDKGDGLADVRLNSGKGVVTFGSNVSVQDVILASNSNGDLIVKFRNDTTDAITIHNDLVFGDVNSYGISAIQFVDGTTWDYTFIASNAWVRGTTGNDSIGLPVNAATVDAGAGDDTLSVSGNGSDRIVFTAGSGHDVLDNPGNGYVRSDVLDLTGLLPSDVVLSRSGNQLIVKLPATGDTFTALWQFYGDGLSYGIGSIKFADGTVWDRTTIATNAWVRGTSGNDSITLPATGVTADAGAGDDTLTVSGTGSDRIVFAKGYGHDTLTNPGSGYNRDDTLVLNDINPWEVQFSRSGDAMTLSVPATGDSFRVNFQYWGDGSQIQGLTHIQFANGSTWNRSNLVDTTSTFTWSGSSTNAVLTGNDYGSNIFQLAAGAESAYGGARANVYQVTTSTGQAQINLSPATGSKNEIDFLSGITNQNLWFEQAGNDLKIDLLGTNTSTTIGNWFAGSSGALQEIVAGGLKIDSQISQLVQAMAVYSANNTGFDPTNSSNHTLPSDTALKNAIGAAWHA</sequence>
<dbReference type="PANTHER" id="PTHR38340">
    <property type="entry name" value="S-LAYER PROTEIN"/>
    <property type="match status" value="1"/>
</dbReference>
<accession>A0A176Z407</accession>
<dbReference type="PROSITE" id="PS00330">
    <property type="entry name" value="HEMOLYSIN_CALCIUM"/>
    <property type="match status" value="10"/>
</dbReference>
<dbReference type="STRING" id="1505087.AYJ54_42725"/>
<feature type="domain" description="Cadherin" evidence="4">
    <location>
        <begin position="1269"/>
        <end position="1366"/>
    </location>
</feature>
<organism evidence="5 6">
    <name type="scientific">Bradyrhizobium centrolobii</name>
    <dbReference type="NCBI Taxonomy" id="1505087"/>
    <lineage>
        <taxon>Bacteria</taxon>
        <taxon>Pseudomonadati</taxon>
        <taxon>Pseudomonadota</taxon>
        <taxon>Alphaproteobacteria</taxon>
        <taxon>Hyphomicrobiales</taxon>
        <taxon>Nitrobacteraceae</taxon>
        <taxon>Bradyrhizobium</taxon>
    </lineage>
</organism>
<evidence type="ECO:0000256" key="1">
    <source>
        <dbReference type="ARBA" id="ARBA00004613"/>
    </source>
</evidence>
<evidence type="ECO:0000256" key="2">
    <source>
        <dbReference type="ARBA" id="ARBA00022525"/>
    </source>
</evidence>
<dbReference type="InterPro" id="IPR010566">
    <property type="entry name" value="Haemolys_ca-bd"/>
</dbReference>
<comment type="caution">
    <text evidence="5">The sequence shown here is derived from an EMBL/GenBank/DDBJ whole genome shotgun (WGS) entry which is preliminary data.</text>
</comment>
<dbReference type="GO" id="GO:0007156">
    <property type="term" value="P:homophilic cell adhesion via plasma membrane adhesion molecules"/>
    <property type="evidence" value="ECO:0007669"/>
    <property type="project" value="InterPro"/>
</dbReference>
<evidence type="ECO:0000313" key="6">
    <source>
        <dbReference type="Proteomes" id="UP000076959"/>
    </source>
</evidence>
<dbReference type="GO" id="GO:0005576">
    <property type="term" value="C:extracellular region"/>
    <property type="evidence" value="ECO:0007669"/>
    <property type="project" value="UniProtKB-SubCell"/>
</dbReference>
<dbReference type="Gene3D" id="2.150.10.10">
    <property type="entry name" value="Serralysin-like metalloprotease, C-terminal"/>
    <property type="match status" value="12"/>
</dbReference>
<feature type="compositionally biased region" description="Low complexity" evidence="3">
    <location>
        <begin position="1120"/>
        <end position="1132"/>
    </location>
</feature>
<dbReference type="GO" id="GO:0016020">
    <property type="term" value="C:membrane"/>
    <property type="evidence" value="ECO:0007669"/>
    <property type="project" value="InterPro"/>
</dbReference>
<name>A0A176Z407_9BRAD</name>
<evidence type="ECO:0000256" key="3">
    <source>
        <dbReference type="SAM" id="MobiDB-lite"/>
    </source>
</evidence>
<dbReference type="SUPFAM" id="SSF51120">
    <property type="entry name" value="beta-Roll"/>
    <property type="match status" value="12"/>
</dbReference>
<dbReference type="Proteomes" id="UP000076959">
    <property type="component" value="Unassembled WGS sequence"/>
</dbReference>
<dbReference type="PANTHER" id="PTHR38340:SF1">
    <property type="entry name" value="S-LAYER PROTEIN"/>
    <property type="match status" value="1"/>
</dbReference>
<evidence type="ECO:0000259" key="4">
    <source>
        <dbReference type="PROSITE" id="PS50268"/>
    </source>
</evidence>
<dbReference type="InterPro" id="IPR050557">
    <property type="entry name" value="RTX_toxin/Mannuronan_C5-epim"/>
</dbReference>
<gene>
    <name evidence="5" type="ORF">AYJ54_42725</name>
</gene>
<dbReference type="Pfam" id="PF00028">
    <property type="entry name" value="Cadherin"/>
    <property type="match status" value="1"/>
</dbReference>
<dbReference type="PRINTS" id="PR00313">
    <property type="entry name" value="CABNDNGRPT"/>
</dbReference>
<dbReference type="EMBL" id="LUUB01000030">
    <property type="protein sequence ID" value="OAF14276.1"/>
    <property type="molecule type" value="Genomic_DNA"/>
</dbReference>
<feature type="region of interest" description="Disordered" evidence="3">
    <location>
        <begin position="1118"/>
        <end position="1137"/>
    </location>
</feature>